<evidence type="ECO:0000256" key="1">
    <source>
        <dbReference type="ARBA" id="ARBA00022441"/>
    </source>
</evidence>
<organism evidence="5 6">
    <name type="scientific">Mortierella isabellina</name>
    <name type="common">Filamentous fungus</name>
    <name type="synonym">Umbelopsis isabellina</name>
    <dbReference type="NCBI Taxonomy" id="91625"/>
    <lineage>
        <taxon>Eukaryota</taxon>
        <taxon>Fungi</taxon>
        <taxon>Fungi incertae sedis</taxon>
        <taxon>Mucoromycota</taxon>
        <taxon>Mucoromycotina</taxon>
        <taxon>Umbelopsidomycetes</taxon>
        <taxon>Umbelopsidales</taxon>
        <taxon>Umbelopsidaceae</taxon>
        <taxon>Umbelopsis</taxon>
    </lineage>
</organism>
<dbReference type="PANTHER" id="PTHR46093:SF18">
    <property type="entry name" value="FIBRONECTIN TYPE-III DOMAIN-CONTAINING PROTEIN"/>
    <property type="match status" value="1"/>
</dbReference>
<dbReference type="OrthoDB" id="199599at2759"/>
<evidence type="ECO:0008006" key="7">
    <source>
        <dbReference type="Google" id="ProtNLM"/>
    </source>
</evidence>
<dbReference type="AlphaFoldDB" id="A0A8H7UB41"/>
<dbReference type="Proteomes" id="UP000654370">
    <property type="component" value="Unassembled WGS sequence"/>
</dbReference>
<comment type="caution">
    <text evidence="5">The sequence shown here is derived from an EMBL/GenBank/DDBJ whole genome shotgun (WGS) entry which is preliminary data.</text>
</comment>
<keyword evidence="3" id="KW-0812">Transmembrane</keyword>
<keyword evidence="3" id="KW-1133">Transmembrane helix</keyword>
<evidence type="ECO:0000313" key="6">
    <source>
        <dbReference type="Proteomes" id="UP000654370"/>
    </source>
</evidence>
<dbReference type="Gene3D" id="2.120.10.80">
    <property type="entry name" value="Kelch-type beta propeller"/>
    <property type="match status" value="2"/>
</dbReference>
<accession>A0A8H7UB41</accession>
<evidence type="ECO:0000256" key="2">
    <source>
        <dbReference type="ARBA" id="ARBA00022737"/>
    </source>
</evidence>
<dbReference type="EMBL" id="JAEPQZ010000012">
    <property type="protein sequence ID" value="KAG2175042.1"/>
    <property type="molecule type" value="Genomic_DNA"/>
</dbReference>
<dbReference type="SUPFAM" id="SSF117281">
    <property type="entry name" value="Kelch motif"/>
    <property type="match status" value="1"/>
</dbReference>
<proteinExistence type="predicted"/>
<keyword evidence="3" id="KW-0472">Membrane</keyword>
<gene>
    <name evidence="5" type="ORF">INT43_006104</name>
</gene>
<dbReference type="InterPro" id="IPR015915">
    <property type="entry name" value="Kelch-typ_b-propeller"/>
</dbReference>
<feature type="chain" id="PRO_5034263130" description="Galactose oxidase" evidence="4">
    <location>
        <begin position="19"/>
        <end position="643"/>
    </location>
</feature>
<dbReference type="Pfam" id="PF24681">
    <property type="entry name" value="Kelch_KLHDC2_KLHL20_DRC7"/>
    <property type="match status" value="1"/>
</dbReference>
<sequence length="643" mass="70007">MIDSWVSVILAFIGIVDAVYRQHHAATMLDASTVLLIGGADTPNNFSALLDLRHQQTRVENTTWPVAYHSAVTTMSNETLVLFGTTSLQRTNLSDALWSANTNTAISESPNVPTLRYGHTSLVTNQSIFVWGGMSSSQTVLGDVWQLSLVNMTWSPITSHAPGLVGHSSIIYNQWIVSCFGRNRHNKLHGKCHVIDSLTGSSHDFAYDSDSRPKARAWASLTLPNNSTTAILYGGHSKNGSLLNDLWTLDVSDLPTSLKWKHIPFDVSTGAIATARAGHIALPILPTANASSSYILIHGGEGPNTYTNDSTVQYLDINSLTWVSPSVIAQQLGGGIMMSDVTTNGSSIDFQQNGENETSTHHLSGGAIGGIVVGCLAIVAAAFGLFVWHRRRTNSKLSKVQSKQDIPPSTGVTLKPLQRTLSEKEDLPYITQPTPVKTHDRRSFVGQHLRDSLSIHNHSYMELIEQEEEEVGSEEPSHTVVKSMSATKPDYSTLDDSIVATPTSVKIDTIHENDEYPVHKQTQGRKQAPEPLVLTKAKALTTPTNSRISQLLTAETPQTSRLYLKRAPSARSTGRSVKSMQWVGYDPSVLTNSAQAPNLVVTNVRDSVISSEHTGSNISLPPHLPLRNSFGDEFNVTWPTGED</sequence>
<evidence type="ECO:0000256" key="4">
    <source>
        <dbReference type="SAM" id="SignalP"/>
    </source>
</evidence>
<evidence type="ECO:0000256" key="3">
    <source>
        <dbReference type="SAM" id="Phobius"/>
    </source>
</evidence>
<protein>
    <recommendedName>
        <fullName evidence="7">Galactose oxidase</fullName>
    </recommendedName>
</protein>
<name>A0A8H7UB41_MORIS</name>
<feature type="signal peptide" evidence="4">
    <location>
        <begin position="1"/>
        <end position="18"/>
    </location>
</feature>
<dbReference type="PANTHER" id="PTHR46093">
    <property type="entry name" value="ACYL-COA-BINDING DOMAIN-CONTAINING PROTEIN 5"/>
    <property type="match status" value="1"/>
</dbReference>
<keyword evidence="4" id="KW-0732">Signal</keyword>
<keyword evidence="6" id="KW-1185">Reference proteome</keyword>
<feature type="transmembrane region" description="Helical" evidence="3">
    <location>
        <begin position="367"/>
        <end position="388"/>
    </location>
</feature>
<keyword evidence="1" id="KW-0880">Kelch repeat</keyword>
<keyword evidence="2" id="KW-0677">Repeat</keyword>
<reference evidence="5" key="1">
    <citation type="submission" date="2020-12" db="EMBL/GenBank/DDBJ databases">
        <title>Metabolic potential, ecology and presence of endohyphal bacteria is reflected in genomic diversity of Mucoromycotina.</title>
        <authorList>
            <person name="Muszewska A."/>
            <person name="Okrasinska A."/>
            <person name="Steczkiewicz K."/>
            <person name="Drgas O."/>
            <person name="Orlowska M."/>
            <person name="Perlinska-Lenart U."/>
            <person name="Aleksandrzak-Piekarczyk T."/>
            <person name="Szatraj K."/>
            <person name="Zielenkiewicz U."/>
            <person name="Pilsyk S."/>
            <person name="Malc E."/>
            <person name="Mieczkowski P."/>
            <person name="Kruszewska J.S."/>
            <person name="Biernat P."/>
            <person name="Pawlowska J."/>
        </authorList>
    </citation>
    <scope>NUCLEOTIDE SEQUENCE</scope>
    <source>
        <strain evidence="5">WA0000067209</strain>
    </source>
</reference>
<evidence type="ECO:0000313" key="5">
    <source>
        <dbReference type="EMBL" id="KAG2175042.1"/>
    </source>
</evidence>